<dbReference type="PANTHER" id="PTHR41791:SF1">
    <property type="entry name" value="SSL7039 PROTEIN"/>
    <property type="match status" value="1"/>
</dbReference>
<dbReference type="EMBL" id="FOBC01000026">
    <property type="protein sequence ID" value="SEM10994.1"/>
    <property type="molecule type" value="Genomic_DNA"/>
</dbReference>
<name>A0A1H7VPN3_9GAMM</name>
<dbReference type="AlphaFoldDB" id="A0A1H7VPN3"/>
<dbReference type="NCBIfam" id="TIGR02683">
    <property type="entry name" value="upstrm_HI1419"/>
    <property type="match status" value="1"/>
</dbReference>
<protein>
    <submittedName>
        <fullName evidence="1">Putative addiction module killer protein</fullName>
    </submittedName>
</protein>
<dbReference type="RefSeq" id="WP_425283469.1">
    <property type="nucleotide sequence ID" value="NZ_FOBC01000026.1"/>
</dbReference>
<evidence type="ECO:0000313" key="2">
    <source>
        <dbReference type="Proteomes" id="UP000198807"/>
    </source>
</evidence>
<evidence type="ECO:0000313" key="1">
    <source>
        <dbReference type="EMBL" id="SEM10994.1"/>
    </source>
</evidence>
<proteinExistence type="predicted"/>
<keyword evidence="2" id="KW-1185">Reference proteome</keyword>
<dbReference type="InterPro" id="IPR014056">
    <property type="entry name" value="TypeIITA-like_toxin_pred"/>
</dbReference>
<reference evidence="2" key="1">
    <citation type="submission" date="2016-10" db="EMBL/GenBank/DDBJ databases">
        <authorList>
            <person name="Varghese N."/>
            <person name="Submissions S."/>
        </authorList>
    </citation>
    <scope>NUCLEOTIDE SEQUENCE [LARGE SCALE GENOMIC DNA]</scope>
    <source>
        <strain evidence="2">CGMCC 1.9150</strain>
    </source>
</reference>
<sequence length="48" mass="5382">MRIPYGPGYRVYYITRGPVIVVLLCGGDKSSQPQDIDRAKAIAAQWEE</sequence>
<dbReference type="PANTHER" id="PTHR41791">
    <property type="entry name" value="SSL7039 PROTEIN"/>
    <property type="match status" value="1"/>
</dbReference>
<dbReference type="Proteomes" id="UP000198807">
    <property type="component" value="Unassembled WGS sequence"/>
</dbReference>
<dbReference type="STRING" id="650850.SAMN04488129_12629"/>
<accession>A0A1H7VPN3</accession>
<gene>
    <name evidence="1" type="ORF">SAMN04488129_12629</name>
</gene>
<organism evidence="1 2">
    <name type="scientific">Halomonas daqiaonensis</name>
    <dbReference type="NCBI Taxonomy" id="650850"/>
    <lineage>
        <taxon>Bacteria</taxon>
        <taxon>Pseudomonadati</taxon>
        <taxon>Pseudomonadota</taxon>
        <taxon>Gammaproteobacteria</taxon>
        <taxon>Oceanospirillales</taxon>
        <taxon>Halomonadaceae</taxon>
        <taxon>Halomonas</taxon>
    </lineage>
</organism>